<evidence type="ECO:0000256" key="1">
    <source>
        <dbReference type="SAM" id="MobiDB-lite"/>
    </source>
</evidence>
<feature type="region of interest" description="Disordered" evidence="1">
    <location>
        <begin position="1"/>
        <end position="31"/>
    </location>
</feature>
<dbReference type="RefSeq" id="XP_041162603.1">
    <property type="nucleotide sequence ID" value="XM_041304981.1"/>
</dbReference>
<dbReference type="PANTHER" id="PTHR33096:SF1">
    <property type="entry name" value="CXC1-LIKE CYSTEINE CLUSTER ASSOCIATED WITH KDZ TRANSPOSASES DOMAIN-CONTAINING PROTEIN"/>
    <property type="match status" value="1"/>
</dbReference>
<comment type="caution">
    <text evidence="3">The sequence shown here is derived from an EMBL/GenBank/DDBJ whole genome shotgun (WGS) entry which is preliminary data.</text>
</comment>
<gene>
    <name evidence="3" type="ORF">HD556DRAFT_1431147</name>
</gene>
<dbReference type="GeneID" id="64598745"/>
<dbReference type="Proteomes" id="UP000719766">
    <property type="component" value="Unassembled WGS sequence"/>
</dbReference>
<feature type="domain" description="CxC2-like cysteine cluster KDZ transposase-associated" evidence="2">
    <location>
        <begin position="166"/>
        <end position="273"/>
    </location>
</feature>
<evidence type="ECO:0000259" key="2">
    <source>
        <dbReference type="Pfam" id="PF18803"/>
    </source>
</evidence>
<evidence type="ECO:0000313" key="4">
    <source>
        <dbReference type="Proteomes" id="UP000719766"/>
    </source>
</evidence>
<dbReference type="InterPro" id="IPR041457">
    <property type="entry name" value="CxC2_KDZ-assoc"/>
</dbReference>
<sequence>MSQSGCTGRPSKRPKLVRHTLLDPNQPSNHVDRHRIFSLQRSGQVGLQTSYIPTSSPEKEDKDIPACTLPTGADPTAHTDDDPWNETEYFDPACEVDDAFGAPEVPTAEKRRRRTAGCGSHDAVFHCQDCFSVELTCRSCAIGSHLNSPLHRIKEWRDGFFHPVSLKSMGLQIQLGRPPGTTCRNPRPAFGDDFVIINIHIIHLVGLNFCGCKHEVSHFKQLLRARLFPSTVTDPRTAATFAVLESFHILSFESKISAYEFFHGLARRTNNTGITPIRDCYSVFLRIVYQWKNIKALKRSGCGHNPAGVDATQNGDLAVLCPACPHLGKNLPDDWKNSPEQWKFGLFLAIDANFRLKRQMVSSDIRDPGLSQGWGYFVEEKEYKCYLHANGETVKSSCISHNAVNMADTKSEKGLAATGVGTVDCARHDMKLANGVGDLQKGEKYLNMDYLTINYFVPKFHLAAHIEICQTQFSFNWTPGVGQTDGEAPERGWANINRVASSTKEMGPGARRDMLNDHFSDWNWKKVTGLAMTQAAVRLELEQRDAKELEDGSAISLHAEVTCSVLISTGIDLEDAQRCLRVDSSVLGQHSTDIQRTRILTRRNALQHRLDAWTDIQRLYMPAVPNLRTSASLPTHANGNDSGCPVPDLTSGKEEDFQLLLPSEISNNALNDCHSQIRLRRQLYQFKVQHLRGQGPNTHARKTLDTVEEHLTLSHAKYVSAREALVSLAHHLDWIGWEHKLQPLKKAHLRPIGDFSQQTQGTAIMSWIWLTQGISSDDTEGMQESLRVEWCKARARRNRWSEEIQLLLEEMRHILVFLRWQGDSWDSHATLRTDGQPEYQEGLIAYARCQAHIQRGLVAAFAEHWKRVPHLNYIVIWYLERSRDC</sequence>
<dbReference type="OrthoDB" id="3261436at2759"/>
<accession>A0A9P7IY67</accession>
<evidence type="ECO:0000313" key="3">
    <source>
        <dbReference type="EMBL" id="KAG1797493.1"/>
    </source>
</evidence>
<dbReference type="AlphaFoldDB" id="A0A9P7IY67"/>
<reference evidence="3" key="1">
    <citation type="journal article" date="2020" name="New Phytol.">
        <title>Comparative genomics reveals dynamic genome evolution in host specialist ectomycorrhizal fungi.</title>
        <authorList>
            <person name="Lofgren L.A."/>
            <person name="Nguyen N.H."/>
            <person name="Vilgalys R."/>
            <person name="Ruytinx J."/>
            <person name="Liao H.L."/>
            <person name="Branco S."/>
            <person name="Kuo A."/>
            <person name="LaButti K."/>
            <person name="Lipzen A."/>
            <person name="Andreopoulos W."/>
            <person name="Pangilinan J."/>
            <person name="Riley R."/>
            <person name="Hundley H."/>
            <person name="Na H."/>
            <person name="Barry K."/>
            <person name="Grigoriev I.V."/>
            <person name="Stajich J.E."/>
            <person name="Kennedy P.G."/>
        </authorList>
    </citation>
    <scope>NUCLEOTIDE SEQUENCE</scope>
    <source>
        <strain evidence="3">S12</strain>
    </source>
</reference>
<proteinExistence type="predicted"/>
<dbReference type="PANTHER" id="PTHR33096">
    <property type="entry name" value="CXC2 DOMAIN-CONTAINING PROTEIN"/>
    <property type="match status" value="1"/>
</dbReference>
<protein>
    <recommendedName>
        <fullName evidence="2">CxC2-like cysteine cluster KDZ transposase-associated domain-containing protein</fullName>
    </recommendedName>
</protein>
<dbReference type="InterPro" id="IPR040521">
    <property type="entry name" value="KDZ"/>
</dbReference>
<dbReference type="Pfam" id="PF18758">
    <property type="entry name" value="KDZ"/>
    <property type="match status" value="1"/>
</dbReference>
<organism evidence="3 4">
    <name type="scientific">Suillus plorans</name>
    <dbReference type="NCBI Taxonomy" id="116603"/>
    <lineage>
        <taxon>Eukaryota</taxon>
        <taxon>Fungi</taxon>
        <taxon>Dikarya</taxon>
        <taxon>Basidiomycota</taxon>
        <taxon>Agaricomycotina</taxon>
        <taxon>Agaricomycetes</taxon>
        <taxon>Agaricomycetidae</taxon>
        <taxon>Boletales</taxon>
        <taxon>Suillineae</taxon>
        <taxon>Suillaceae</taxon>
        <taxon>Suillus</taxon>
    </lineage>
</organism>
<name>A0A9P7IY67_9AGAM</name>
<keyword evidence="4" id="KW-1185">Reference proteome</keyword>
<dbReference type="EMBL" id="JABBWE010000016">
    <property type="protein sequence ID" value="KAG1797493.1"/>
    <property type="molecule type" value="Genomic_DNA"/>
</dbReference>
<dbReference type="Pfam" id="PF18803">
    <property type="entry name" value="CxC2"/>
    <property type="match status" value="1"/>
</dbReference>